<evidence type="ECO:0000259" key="5">
    <source>
        <dbReference type="Pfam" id="PF08573"/>
    </source>
</evidence>
<evidence type="ECO:0000256" key="4">
    <source>
        <dbReference type="SAM" id="MobiDB-lite"/>
    </source>
</evidence>
<feature type="compositionally biased region" description="Polar residues" evidence="4">
    <location>
        <begin position="345"/>
        <end position="356"/>
    </location>
</feature>
<feature type="compositionally biased region" description="Polar residues" evidence="4">
    <location>
        <begin position="411"/>
        <end position="424"/>
    </location>
</feature>
<dbReference type="AlphaFoldDB" id="A0A4Y9XXQ1"/>
<name>A0A4Y9XXQ1_9APHY</name>
<dbReference type="GO" id="GO:0005634">
    <property type="term" value="C:nucleus"/>
    <property type="evidence" value="ECO:0007669"/>
    <property type="project" value="UniProtKB-SubCell"/>
</dbReference>
<dbReference type="PANTHER" id="PTHR15107">
    <property type="entry name" value="RETINOBLASTOMA BINDING PROTEIN 8"/>
    <property type="match status" value="1"/>
</dbReference>
<comment type="subcellular location">
    <subcellularLocation>
        <location evidence="1">Nucleus</location>
    </subcellularLocation>
</comment>
<feature type="compositionally biased region" description="Low complexity" evidence="4">
    <location>
        <begin position="442"/>
        <end position="451"/>
    </location>
</feature>
<reference evidence="6 7" key="1">
    <citation type="submission" date="2019-01" db="EMBL/GenBank/DDBJ databases">
        <title>Genome sequencing of the rare red list fungi Fomitopsis rosea.</title>
        <authorList>
            <person name="Buettner E."/>
            <person name="Kellner H."/>
        </authorList>
    </citation>
    <scope>NUCLEOTIDE SEQUENCE [LARGE SCALE GENOMIC DNA]</scope>
    <source>
        <strain evidence="6 7">DSM 105464</strain>
    </source>
</reference>
<keyword evidence="2" id="KW-0227">DNA damage</keyword>
<organism evidence="6 7">
    <name type="scientific">Rhodofomes roseus</name>
    <dbReference type="NCBI Taxonomy" id="34475"/>
    <lineage>
        <taxon>Eukaryota</taxon>
        <taxon>Fungi</taxon>
        <taxon>Dikarya</taxon>
        <taxon>Basidiomycota</taxon>
        <taxon>Agaricomycotina</taxon>
        <taxon>Agaricomycetes</taxon>
        <taxon>Polyporales</taxon>
        <taxon>Rhodofomes</taxon>
    </lineage>
</organism>
<dbReference type="InterPro" id="IPR033316">
    <property type="entry name" value="RBBP8-like"/>
</dbReference>
<dbReference type="PANTHER" id="PTHR15107:SF0">
    <property type="entry name" value="DNA ENDONUCLEASE ACTIVATOR CTP1 C-TERMINAL DOMAIN-CONTAINING PROTEIN"/>
    <property type="match status" value="1"/>
</dbReference>
<proteinExistence type="predicted"/>
<feature type="compositionally biased region" description="Polar residues" evidence="4">
    <location>
        <begin position="103"/>
        <end position="114"/>
    </location>
</feature>
<evidence type="ECO:0000313" key="6">
    <source>
        <dbReference type="EMBL" id="TFY53931.1"/>
    </source>
</evidence>
<dbReference type="GO" id="GO:0010792">
    <property type="term" value="P:DNA double-strand break processing involved in repair via single-strand annealing"/>
    <property type="evidence" value="ECO:0007669"/>
    <property type="project" value="TreeGrafter"/>
</dbReference>
<evidence type="ECO:0000256" key="2">
    <source>
        <dbReference type="ARBA" id="ARBA00022763"/>
    </source>
</evidence>
<sequence>MGFSTAEELQAAIARRPHAFNKKSIEEAGRIIDELEARVVDHIRIEKAAQEGLADAAQEIDRMTGENSRLLRHLEEVIQEKDELAKHVEELERESGRRHPQGVYNTGLPTPATTTKKRTLPSADATPHNAASSTPHRPEAAPGMLTVTPATPSLPPLTLSADTQTDTTILRAELRALHAQYEALRLVKDRAENKYREDYLKWRGFKRWMFDESKATLSDVMVDGRTPNLKHVVKVRKRYMKTGPQTDSPGLGTEDARAEEVREAVKNNAEVREMVAALPDEFEQGMSTAPQSSLTARLLEARRPHPPDTPPVQDLSVSPKRGGGESVASTSVSQGKKRAIEETTETIVSAAVSSPLTPRRKRQRYDDSSETEEESQALPPVLGTQPGVHRLVPMPDGTYVRRGYGPYPTDAAQNTSAAVPQSPATPRKPSTPGSRRSKRSSTRSSPSSRNSTPRKRKERLLGTPTRRTPGTRERLGKENPSTSKGRPQDYSEYKGRGRYAVSARPDEDSINAQYEIDAARNNGVGHQFEEVVRDKEQRKRLHGADCECCREYYKAVGKLPPRPQAPLWRSPHATPTKATSSNRRHLTDASGVPNSPRKNRHRHGSDEDEGDPEEEVAIREHVQQISRHRQQWERPKTPPGYWEIAFPDTQEATAINKRAKEMHEEKKARIELEANRGGRYKKRKS</sequence>
<evidence type="ECO:0000256" key="1">
    <source>
        <dbReference type="ARBA" id="ARBA00004123"/>
    </source>
</evidence>
<dbReference type="InterPro" id="IPR013882">
    <property type="entry name" value="Ctp1_C"/>
</dbReference>
<feature type="region of interest" description="Disordered" evidence="4">
    <location>
        <begin position="91"/>
        <end position="143"/>
    </location>
</feature>
<accession>A0A4Y9XXQ1</accession>
<comment type="caution">
    <text evidence="6">The sequence shown here is derived from an EMBL/GenBank/DDBJ whole genome shotgun (WGS) entry which is preliminary data.</text>
</comment>
<evidence type="ECO:0000256" key="3">
    <source>
        <dbReference type="ARBA" id="ARBA00023242"/>
    </source>
</evidence>
<feature type="compositionally biased region" description="Basic and acidic residues" evidence="4">
    <location>
        <begin position="660"/>
        <end position="676"/>
    </location>
</feature>
<feature type="region of interest" description="Disordered" evidence="4">
    <location>
        <begin position="660"/>
        <end position="685"/>
    </location>
</feature>
<feature type="compositionally biased region" description="Acidic residues" evidence="4">
    <location>
        <begin position="606"/>
        <end position="615"/>
    </location>
</feature>
<feature type="compositionally biased region" description="Low complexity" evidence="4">
    <location>
        <begin position="425"/>
        <end position="434"/>
    </location>
</feature>
<feature type="domain" description="DNA endonuclease activator Ctp1 C-terminal" evidence="5">
    <location>
        <begin position="527"/>
        <end position="651"/>
    </location>
</feature>
<evidence type="ECO:0000313" key="7">
    <source>
        <dbReference type="Proteomes" id="UP000298390"/>
    </source>
</evidence>
<feature type="compositionally biased region" description="Basic and acidic residues" evidence="4">
    <location>
        <begin position="486"/>
        <end position="495"/>
    </location>
</feature>
<feature type="region of interest" description="Disordered" evidence="4">
    <location>
        <begin position="558"/>
        <end position="643"/>
    </location>
</feature>
<protein>
    <recommendedName>
        <fullName evidence="5">DNA endonuclease activator Ctp1 C-terminal domain-containing protein</fullName>
    </recommendedName>
</protein>
<dbReference type="Proteomes" id="UP000298390">
    <property type="component" value="Unassembled WGS sequence"/>
</dbReference>
<dbReference type="GO" id="GO:0003684">
    <property type="term" value="F:damaged DNA binding"/>
    <property type="evidence" value="ECO:0007669"/>
    <property type="project" value="TreeGrafter"/>
</dbReference>
<dbReference type="STRING" id="34475.A0A4Y9XXQ1"/>
<dbReference type="Pfam" id="PF08573">
    <property type="entry name" value="SAE2"/>
    <property type="match status" value="1"/>
</dbReference>
<feature type="region of interest" description="Disordered" evidence="4">
    <location>
        <begin position="302"/>
        <end position="510"/>
    </location>
</feature>
<gene>
    <name evidence="6" type="ORF">EVJ58_g9162</name>
</gene>
<dbReference type="EMBL" id="SEKV01000758">
    <property type="protein sequence ID" value="TFY53931.1"/>
    <property type="molecule type" value="Genomic_DNA"/>
</dbReference>
<keyword evidence="3" id="KW-0539">Nucleus</keyword>